<comment type="caution">
    <text evidence="2">The sequence shown here is derived from an EMBL/GenBank/DDBJ whole genome shotgun (WGS) entry which is preliminary data.</text>
</comment>
<gene>
    <name evidence="2" type="ORF">PLEPLA_LOCUS43019</name>
</gene>
<dbReference type="EMBL" id="CADEAL010004246">
    <property type="protein sequence ID" value="CAB1455248.1"/>
    <property type="molecule type" value="Genomic_DNA"/>
</dbReference>
<proteinExistence type="predicted"/>
<accession>A0A9N7Z4G5</accession>
<reference evidence="2" key="1">
    <citation type="submission" date="2020-03" db="EMBL/GenBank/DDBJ databases">
        <authorList>
            <person name="Weist P."/>
        </authorList>
    </citation>
    <scope>NUCLEOTIDE SEQUENCE</scope>
</reference>
<organism evidence="2 3">
    <name type="scientific">Pleuronectes platessa</name>
    <name type="common">European plaice</name>
    <dbReference type="NCBI Taxonomy" id="8262"/>
    <lineage>
        <taxon>Eukaryota</taxon>
        <taxon>Metazoa</taxon>
        <taxon>Chordata</taxon>
        <taxon>Craniata</taxon>
        <taxon>Vertebrata</taxon>
        <taxon>Euteleostomi</taxon>
        <taxon>Actinopterygii</taxon>
        <taxon>Neopterygii</taxon>
        <taxon>Teleostei</taxon>
        <taxon>Neoteleostei</taxon>
        <taxon>Acanthomorphata</taxon>
        <taxon>Carangaria</taxon>
        <taxon>Pleuronectiformes</taxon>
        <taxon>Pleuronectoidei</taxon>
        <taxon>Pleuronectidae</taxon>
        <taxon>Pleuronectes</taxon>
    </lineage>
</organism>
<dbReference type="AlphaFoldDB" id="A0A9N7Z4G5"/>
<feature type="region of interest" description="Disordered" evidence="1">
    <location>
        <begin position="52"/>
        <end position="78"/>
    </location>
</feature>
<evidence type="ECO:0000313" key="3">
    <source>
        <dbReference type="Proteomes" id="UP001153269"/>
    </source>
</evidence>
<evidence type="ECO:0000313" key="2">
    <source>
        <dbReference type="EMBL" id="CAB1455248.1"/>
    </source>
</evidence>
<dbReference type="Proteomes" id="UP001153269">
    <property type="component" value="Unassembled WGS sequence"/>
</dbReference>
<keyword evidence="3" id="KW-1185">Reference proteome</keyword>
<protein>
    <submittedName>
        <fullName evidence="2">Uncharacterized protein</fullName>
    </submittedName>
</protein>
<evidence type="ECO:0000256" key="1">
    <source>
        <dbReference type="SAM" id="MobiDB-lite"/>
    </source>
</evidence>
<sequence>MRYSCRVCVCGGGYAVFWDVVRSEPCGLLESGRPSAAVSRDSNVLEEAVVRTTAETSLHTSAPSPDSPPPPLSLGSSV</sequence>
<name>A0A9N7Z4G5_PLEPL</name>